<dbReference type="AlphaFoldDB" id="A0A9D4FEU4"/>
<gene>
    <name evidence="2" type="ORF">DPMN_149977</name>
</gene>
<reference evidence="2" key="2">
    <citation type="submission" date="2020-11" db="EMBL/GenBank/DDBJ databases">
        <authorList>
            <person name="McCartney M.A."/>
            <person name="Auch B."/>
            <person name="Kono T."/>
            <person name="Mallez S."/>
            <person name="Becker A."/>
            <person name="Gohl D.M."/>
            <person name="Silverstein K.A.T."/>
            <person name="Koren S."/>
            <person name="Bechman K.B."/>
            <person name="Herman A."/>
            <person name="Abrahante J.E."/>
            <person name="Garbe J."/>
        </authorList>
    </citation>
    <scope>NUCLEOTIDE SEQUENCE</scope>
    <source>
        <strain evidence="2">Duluth1</strain>
        <tissue evidence="2">Whole animal</tissue>
    </source>
</reference>
<comment type="caution">
    <text evidence="2">The sequence shown here is derived from an EMBL/GenBank/DDBJ whole genome shotgun (WGS) entry which is preliminary data.</text>
</comment>
<dbReference type="EMBL" id="JAIWYP010000007">
    <property type="protein sequence ID" value="KAH3796409.1"/>
    <property type="molecule type" value="Genomic_DNA"/>
</dbReference>
<sequence length="196" mass="22253">MKRRMVVLYTVCSNHALGSKYFPFWYNLFSVEIVNARKTLWPELKRLRGMHPKSKISIVFPAKIVADGRVVADMFPDWSQVLNGDRITTNVHHSPNGNYSHQSLSLKPHQYEVNHKSVYGNETSIPHATQHNYSPNSNYSPKSLSSKSQQFEGNHKPASGDEVPTPQVTQHSQIHNTQSTMKEPQIQQSSKSTPTK</sequence>
<feature type="compositionally biased region" description="Polar residues" evidence="1">
    <location>
        <begin position="166"/>
        <end position="196"/>
    </location>
</feature>
<protein>
    <submittedName>
        <fullName evidence="2">Uncharacterized protein</fullName>
    </submittedName>
</protein>
<accession>A0A9D4FEU4</accession>
<proteinExistence type="predicted"/>
<feature type="compositionally biased region" description="Polar residues" evidence="1">
    <location>
        <begin position="123"/>
        <end position="132"/>
    </location>
</feature>
<evidence type="ECO:0000256" key="1">
    <source>
        <dbReference type="SAM" id="MobiDB-lite"/>
    </source>
</evidence>
<reference evidence="2" key="1">
    <citation type="journal article" date="2019" name="bioRxiv">
        <title>The Genome of the Zebra Mussel, Dreissena polymorpha: A Resource for Invasive Species Research.</title>
        <authorList>
            <person name="McCartney M.A."/>
            <person name="Auch B."/>
            <person name="Kono T."/>
            <person name="Mallez S."/>
            <person name="Zhang Y."/>
            <person name="Obille A."/>
            <person name="Becker A."/>
            <person name="Abrahante J.E."/>
            <person name="Garbe J."/>
            <person name="Badalamenti J.P."/>
            <person name="Herman A."/>
            <person name="Mangelson H."/>
            <person name="Liachko I."/>
            <person name="Sullivan S."/>
            <person name="Sone E.D."/>
            <person name="Koren S."/>
            <person name="Silverstein K.A.T."/>
            <person name="Beckman K.B."/>
            <person name="Gohl D.M."/>
        </authorList>
    </citation>
    <scope>NUCLEOTIDE SEQUENCE</scope>
    <source>
        <strain evidence="2">Duluth1</strain>
        <tissue evidence="2">Whole animal</tissue>
    </source>
</reference>
<name>A0A9D4FEU4_DREPO</name>
<feature type="compositionally biased region" description="Low complexity" evidence="1">
    <location>
        <begin position="133"/>
        <end position="148"/>
    </location>
</feature>
<keyword evidence="3" id="KW-1185">Reference proteome</keyword>
<evidence type="ECO:0000313" key="2">
    <source>
        <dbReference type="EMBL" id="KAH3796409.1"/>
    </source>
</evidence>
<feature type="region of interest" description="Disordered" evidence="1">
    <location>
        <begin position="123"/>
        <end position="196"/>
    </location>
</feature>
<evidence type="ECO:0000313" key="3">
    <source>
        <dbReference type="Proteomes" id="UP000828390"/>
    </source>
</evidence>
<organism evidence="2 3">
    <name type="scientific">Dreissena polymorpha</name>
    <name type="common">Zebra mussel</name>
    <name type="synonym">Mytilus polymorpha</name>
    <dbReference type="NCBI Taxonomy" id="45954"/>
    <lineage>
        <taxon>Eukaryota</taxon>
        <taxon>Metazoa</taxon>
        <taxon>Spiralia</taxon>
        <taxon>Lophotrochozoa</taxon>
        <taxon>Mollusca</taxon>
        <taxon>Bivalvia</taxon>
        <taxon>Autobranchia</taxon>
        <taxon>Heteroconchia</taxon>
        <taxon>Euheterodonta</taxon>
        <taxon>Imparidentia</taxon>
        <taxon>Neoheterodontei</taxon>
        <taxon>Myida</taxon>
        <taxon>Dreissenoidea</taxon>
        <taxon>Dreissenidae</taxon>
        <taxon>Dreissena</taxon>
    </lineage>
</organism>
<dbReference type="Proteomes" id="UP000828390">
    <property type="component" value="Unassembled WGS sequence"/>
</dbReference>